<dbReference type="GO" id="GO:0009244">
    <property type="term" value="P:lipopolysaccharide core region biosynthetic process"/>
    <property type="evidence" value="ECO:0007669"/>
    <property type="project" value="TreeGrafter"/>
</dbReference>
<comment type="function">
    <text evidence="1 13">Transfers the gamma-phosphate of ATP to the 4'-position of a tetraacyldisaccharide 1-phosphate intermediate (termed DS-1-P) to form tetraacyldisaccharide 1,4'-bis-phosphate (lipid IVA).</text>
</comment>
<accession>A0AAE3TF67</accession>
<evidence type="ECO:0000256" key="4">
    <source>
        <dbReference type="ARBA" id="ARBA00016436"/>
    </source>
</evidence>
<evidence type="ECO:0000256" key="2">
    <source>
        <dbReference type="ARBA" id="ARBA00004870"/>
    </source>
</evidence>
<dbReference type="EMBL" id="JAPHEG010000009">
    <property type="protein sequence ID" value="MDF2954281.1"/>
    <property type="molecule type" value="Genomic_DNA"/>
</dbReference>
<dbReference type="PANTHER" id="PTHR42724">
    <property type="entry name" value="TETRAACYLDISACCHARIDE 4'-KINASE"/>
    <property type="match status" value="1"/>
</dbReference>
<dbReference type="HAMAP" id="MF_00409">
    <property type="entry name" value="LpxK"/>
    <property type="match status" value="1"/>
</dbReference>
<gene>
    <name evidence="13" type="primary">lpxK</name>
    <name evidence="14" type="ORF">OD816_001526</name>
</gene>
<keyword evidence="5 13" id="KW-0444">Lipid biosynthesis</keyword>
<evidence type="ECO:0000313" key="15">
    <source>
        <dbReference type="Proteomes" id="UP001144110"/>
    </source>
</evidence>
<dbReference type="GO" id="GO:0005524">
    <property type="term" value="F:ATP binding"/>
    <property type="evidence" value="ECO:0007669"/>
    <property type="project" value="UniProtKB-UniRule"/>
</dbReference>
<evidence type="ECO:0000256" key="5">
    <source>
        <dbReference type="ARBA" id="ARBA00022516"/>
    </source>
</evidence>
<evidence type="ECO:0000256" key="9">
    <source>
        <dbReference type="ARBA" id="ARBA00022777"/>
    </source>
</evidence>
<proteinExistence type="inferred from homology"/>
<dbReference type="PANTHER" id="PTHR42724:SF1">
    <property type="entry name" value="TETRAACYLDISACCHARIDE 4'-KINASE, MITOCHONDRIAL-RELATED"/>
    <property type="match status" value="1"/>
</dbReference>
<dbReference type="InterPro" id="IPR003758">
    <property type="entry name" value="LpxK"/>
</dbReference>
<keyword evidence="10 13" id="KW-0067">ATP-binding</keyword>
<keyword evidence="8 13" id="KW-0547">Nucleotide-binding</keyword>
<dbReference type="GO" id="GO:0009029">
    <property type="term" value="F:lipid-A 4'-kinase activity"/>
    <property type="evidence" value="ECO:0007669"/>
    <property type="project" value="UniProtKB-UniRule"/>
</dbReference>
<dbReference type="Pfam" id="PF02606">
    <property type="entry name" value="LpxK"/>
    <property type="match status" value="1"/>
</dbReference>
<evidence type="ECO:0000256" key="13">
    <source>
        <dbReference type="HAMAP-Rule" id="MF_00409"/>
    </source>
</evidence>
<protein>
    <recommendedName>
        <fullName evidence="4 13">Tetraacyldisaccharide 4'-kinase</fullName>
        <ecNumber evidence="3 13">2.7.1.130</ecNumber>
    </recommendedName>
    <alternativeName>
        <fullName evidence="12 13">Lipid A 4'-kinase</fullName>
    </alternativeName>
</protein>
<evidence type="ECO:0000256" key="11">
    <source>
        <dbReference type="ARBA" id="ARBA00023098"/>
    </source>
</evidence>
<feature type="binding site" evidence="13">
    <location>
        <begin position="43"/>
        <end position="50"/>
    </location>
    <ligand>
        <name>ATP</name>
        <dbReference type="ChEBI" id="CHEBI:30616"/>
    </ligand>
</feature>
<evidence type="ECO:0000256" key="7">
    <source>
        <dbReference type="ARBA" id="ARBA00022679"/>
    </source>
</evidence>
<evidence type="ECO:0000256" key="12">
    <source>
        <dbReference type="ARBA" id="ARBA00029757"/>
    </source>
</evidence>
<dbReference type="NCBIfam" id="TIGR00682">
    <property type="entry name" value="lpxK"/>
    <property type="match status" value="1"/>
</dbReference>
<evidence type="ECO:0000256" key="3">
    <source>
        <dbReference type="ARBA" id="ARBA00012071"/>
    </source>
</evidence>
<comment type="pathway">
    <text evidence="2 13">Glycolipid biosynthesis; lipid IV(A) biosynthesis; lipid IV(A) from (3R)-3-hydroxytetradecanoyl-[acyl-carrier-protein] and UDP-N-acetyl-alpha-D-glucosamine: step 6/6.</text>
</comment>
<keyword evidence="6 13" id="KW-0441">Lipid A biosynthesis</keyword>
<sequence length="321" mass="38108">MGKFLNYINPYFYIIQARKFFYKKGIFKSFKIPIPVISVGNLSLGGSGKTSLVRFLCENLHLYFNITVLSRGYKRKSKGPVIVMERGKLKVNWEKAGDEPYFLGKIFEKRNVKINILVDENRKRGSEIALKDLETDLILLDDGFQHLKLKRDLDLVLLKKEDLKDRLFPFGRLREPLNSLKRADAIVLTYQEYKPFDFSYKNKPVFKLYRKDWKILDKNLNEIHNIEDKEFIAFCGLGDNRQFFGILEELGLRIRKKLSFPDHYHYKNFKLDAKENYITTLKDGIKFNFQDNLYFLDFDLEVKGLVEFILKFLKYDNVEKR</sequence>
<dbReference type="SUPFAM" id="SSF52540">
    <property type="entry name" value="P-loop containing nucleoside triphosphate hydrolases"/>
    <property type="match status" value="1"/>
</dbReference>
<dbReference type="AlphaFoldDB" id="A0AAE3TF67"/>
<evidence type="ECO:0000256" key="6">
    <source>
        <dbReference type="ARBA" id="ARBA00022556"/>
    </source>
</evidence>
<dbReference type="InterPro" id="IPR027417">
    <property type="entry name" value="P-loop_NTPase"/>
</dbReference>
<keyword evidence="11 13" id="KW-0443">Lipid metabolism</keyword>
<name>A0AAE3TF67_9BACT</name>
<keyword evidence="9 13" id="KW-0418">Kinase</keyword>
<evidence type="ECO:0000256" key="10">
    <source>
        <dbReference type="ARBA" id="ARBA00022840"/>
    </source>
</evidence>
<dbReference type="GO" id="GO:0009245">
    <property type="term" value="P:lipid A biosynthetic process"/>
    <property type="evidence" value="ECO:0007669"/>
    <property type="project" value="UniProtKB-UniRule"/>
</dbReference>
<evidence type="ECO:0000256" key="8">
    <source>
        <dbReference type="ARBA" id="ARBA00022741"/>
    </source>
</evidence>
<reference evidence="14" key="1">
    <citation type="submission" date="2022-11" db="EMBL/GenBank/DDBJ databases">
        <title>Candidatus Alkanophaga archaea from heated hydrothermal vent sediment oxidize petroleum alkanes.</title>
        <authorList>
            <person name="Zehnle H."/>
            <person name="Laso-Perez R."/>
            <person name="Lipp J."/>
            <person name="Teske A."/>
            <person name="Wegener G."/>
        </authorList>
    </citation>
    <scope>NUCLEOTIDE SEQUENCE</scope>
    <source>
        <strain evidence="14">MCA70</strain>
    </source>
</reference>
<dbReference type="Proteomes" id="UP001144110">
    <property type="component" value="Unassembled WGS sequence"/>
</dbReference>
<evidence type="ECO:0000256" key="1">
    <source>
        <dbReference type="ARBA" id="ARBA00002274"/>
    </source>
</evidence>
<dbReference type="EC" id="2.7.1.130" evidence="3 13"/>
<evidence type="ECO:0000313" key="14">
    <source>
        <dbReference type="EMBL" id="MDF2954281.1"/>
    </source>
</evidence>
<comment type="caution">
    <text evidence="14">The sequence shown here is derived from an EMBL/GenBank/DDBJ whole genome shotgun (WGS) entry which is preliminary data.</text>
</comment>
<keyword evidence="7 13" id="KW-0808">Transferase</keyword>
<dbReference type="GO" id="GO:0005886">
    <property type="term" value="C:plasma membrane"/>
    <property type="evidence" value="ECO:0007669"/>
    <property type="project" value="TreeGrafter"/>
</dbReference>
<comment type="similarity">
    <text evidence="13">Belongs to the LpxK family.</text>
</comment>
<organism evidence="14 15">
    <name type="scientific">Candidatus Thermodesulfobacterium syntrophicum</name>
    <dbReference type="NCBI Taxonomy" id="3060442"/>
    <lineage>
        <taxon>Bacteria</taxon>
        <taxon>Pseudomonadati</taxon>
        <taxon>Thermodesulfobacteriota</taxon>
        <taxon>Thermodesulfobacteria</taxon>
        <taxon>Thermodesulfobacteriales</taxon>
        <taxon>Thermodesulfobacteriaceae</taxon>
        <taxon>Thermodesulfobacterium</taxon>
    </lineage>
</organism>
<comment type="catalytic activity">
    <reaction evidence="13">
        <text>a lipid A disaccharide + ATP = a lipid IVA + ADP + H(+)</text>
        <dbReference type="Rhea" id="RHEA:67840"/>
        <dbReference type="ChEBI" id="CHEBI:15378"/>
        <dbReference type="ChEBI" id="CHEBI:30616"/>
        <dbReference type="ChEBI" id="CHEBI:176343"/>
        <dbReference type="ChEBI" id="CHEBI:176425"/>
        <dbReference type="ChEBI" id="CHEBI:456216"/>
        <dbReference type="EC" id="2.7.1.130"/>
    </reaction>
</comment>